<feature type="region of interest" description="Disordered" evidence="4">
    <location>
        <begin position="294"/>
        <end position="315"/>
    </location>
</feature>
<dbReference type="SMART" id="SM00228">
    <property type="entry name" value="PDZ"/>
    <property type="match status" value="1"/>
</dbReference>
<keyword evidence="3" id="KW-0479">Metal-binding</keyword>
<dbReference type="Pfam" id="PF00595">
    <property type="entry name" value="PDZ"/>
    <property type="match status" value="1"/>
</dbReference>
<dbReference type="GO" id="GO:0003779">
    <property type="term" value="F:actin binding"/>
    <property type="evidence" value="ECO:0007669"/>
    <property type="project" value="TreeGrafter"/>
</dbReference>
<dbReference type="GO" id="GO:0031941">
    <property type="term" value="C:filamentous actin"/>
    <property type="evidence" value="ECO:0007669"/>
    <property type="project" value="TreeGrafter"/>
</dbReference>
<evidence type="ECO:0000313" key="6">
    <source>
        <dbReference type="EMBL" id="KAJ6217062.1"/>
    </source>
</evidence>
<accession>A0A9Q0M379</accession>
<feature type="region of interest" description="Disordered" evidence="4">
    <location>
        <begin position="234"/>
        <end position="269"/>
    </location>
</feature>
<sequence>MATKTLFITLSRKSPDIPWGFTLAEGEHRRLHSPLVVQNIQSSSAAYNAGLLPGDIVLGVDNSPITGRPLTYSLAIQLINSARHSIELQILREPFIRVKRQTMYQASPEPISRPSSVASHAGKIPSVAMMDSGVRIPDNNIIQYHNEKAREQWAINKQTYRTTPLIEPKPKVRRDWPTGCYLRHMEGPGWHELPKTIQVQDPKKLNPNNDPNSGLVHRQYNSPINLYSSENVQGSILPGQRGTSPAGPSPNYGHTSSSASPQPHFNARSNQQPLSVDITMSPTYQFLQEERVANRPGHSPKYSPVTGQHSPAAPAQTPYFKTLMHTLNVSDH</sequence>
<gene>
    <name evidence="6" type="ORF">RDWZM_008219</name>
</gene>
<evidence type="ECO:0000256" key="1">
    <source>
        <dbReference type="ARBA" id="ARBA00004496"/>
    </source>
</evidence>
<dbReference type="GO" id="GO:0005737">
    <property type="term" value="C:cytoplasm"/>
    <property type="evidence" value="ECO:0007669"/>
    <property type="project" value="UniProtKB-SubCell"/>
</dbReference>
<dbReference type="OMA" id="AREQWAI"/>
<dbReference type="GO" id="GO:0030036">
    <property type="term" value="P:actin cytoskeleton organization"/>
    <property type="evidence" value="ECO:0007669"/>
    <property type="project" value="TreeGrafter"/>
</dbReference>
<protein>
    <recommendedName>
        <fullName evidence="5">PDZ domain-containing protein</fullName>
    </recommendedName>
</protein>
<proteinExistence type="predicted"/>
<keyword evidence="7" id="KW-1185">Reference proteome</keyword>
<dbReference type="InterPro" id="IPR036034">
    <property type="entry name" value="PDZ_sf"/>
</dbReference>
<dbReference type="PANTHER" id="PTHR24214:SF38">
    <property type="entry name" value="PDZ AND LIM DOMAIN PROTEIN ZASP-RELATED"/>
    <property type="match status" value="1"/>
</dbReference>
<evidence type="ECO:0000256" key="4">
    <source>
        <dbReference type="SAM" id="MobiDB-lite"/>
    </source>
</evidence>
<evidence type="ECO:0000256" key="3">
    <source>
        <dbReference type="ARBA" id="ARBA00023038"/>
    </source>
</evidence>
<comment type="caution">
    <text evidence="6">The sequence shown here is derived from an EMBL/GenBank/DDBJ whole genome shotgun (WGS) entry which is preliminary data.</text>
</comment>
<dbReference type="GO" id="GO:0051371">
    <property type="term" value="F:muscle alpha-actinin binding"/>
    <property type="evidence" value="ECO:0007669"/>
    <property type="project" value="TreeGrafter"/>
</dbReference>
<dbReference type="SMART" id="SM00735">
    <property type="entry name" value="ZM"/>
    <property type="match status" value="1"/>
</dbReference>
<evidence type="ECO:0000313" key="7">
    <source>
        <dbReference type="Proteomes" id="UP001142055"/>
    </source>
</evidence>
<dbReference type="InterPro" id="IPR031847">
    <property type="entry name" value="PDLI1-4/Zasp-like_mid"/>
</dbReference>
<dbReference type="GO" id="GO:0001725">
    <property type="term" value="C:stress fiber"/>
    <property type="evidence" value="ECO:0007669"/>
    <property type="project" value="TreeGrafter"/>
</dbReference>
<dbReference type="InterPro" id="IPR050604">
    <property type="entry name" value="PDZ-LIM_domain"/>
</dbReference>
<dbReference type="PANTHER" id="PTHR24214">
    <property type="entry name" value="PDZ AND LIM DOMAIN PROTEIN ZASP"/>
    <property type="match status" value="1"/>
</dbReference>
<dbReference type="InterPro" id="IPR006643">
    <property type="entry name" value="Zasp-like_motif"/>
</dbReference>
<keyword evidence="2" id="KW-0963">Cytoplasm</keyword>
<comment type="subcellular location">
    <subcellularLocation>
        <location evidence="1">Cytoplasm</location>
    </subcellularLocation>
</comment>
<dbReference type="SUPFAM" id="SSF50156">
    <property type="entry name" value="PDZ domain-like"/>
    <property type="match status" value="1"/>
</dbReference>
<evidence type="ECO:0000256" key="2">
    <source>
        <dbReference type="ARBA" id="ARBA00022490"/>
    </source>
</evidence>
<feature type="domain" description="PDZ" evidence="5">
    <location>
        <begin position="7"/>
        <end position="94"/>
    </location>
</feature>
<dbReference type="GO" id="GO:0061061">
    <property type="term" value="P:muscle structure development"/>
    <property type="evidence" value="ECO:0007669"/>
    <property type="project" value="TreeGrafter"/>
</dbReference>
<dbReference type="InterPro" id="IPR001478">
    <property type="entry name" value="PDZ"/>
</dbReference>
<name>A0A9Q0M379_BLOTA</name>
<organism evidence="6 7">
    <name type="scientific">Blomia tropicalis</name>
    <name type="common">Mite</name>
    <dbReference type="NCBI Taxonomy" id="40697"/>
    <lineage>
        <taxon>Eukaryota</taxon>
        <taxon>Metazoa</taxon>
        <taxon>Ecdysozoa</taxon>
        <taxon>Arthropoda</taxon>
        <taxon>Chelicerata</taxon>
        <taxon>Arachnida</taxon>
        <taxon>Acari</taxon>
        <taxon>Acariformes</taxon>
        <taxon>Sarcoptiformes</taxon>
        <taxon>Astigmata</taxon>
        <taxon>Glycyphagoidea</taxon>
        <taxon>Echimyopodidae</taxon>
        <taxon>Blomia</taxon>
    </lineage>
</organism>
<keyword evidence="3" id="KW-0440">LIM domain</keyword>
<reference evidence="6" key="1">
    <citation type="submission" date="2022-12" db="EMBL/GenBank/DDBJ databases">
        <title>Genome assemblies of Blomia tropicalis.</title>
        <authorList>
            <person name="Cui Y."/>
        </authorList>
    </citation>
    <scope>NUCLEOTIDE SEQUENCE</scope>
    <source>
        <tissue evidence="6">Adult mites</tissue>
    </source>
</reference>
<dbReference type="EMBL" id="JAPWDV010000003">
    <property type="protein sequence ID" value="KAJ6217062.1"/>
    <property type="molecule type" value="Genomic_DNA"/>
</dbReference>
<dbReference type="AlphaFoldDB" id="A0A9Q0M379"/>
<dbReference type="Pfam" id="PF15936">
    <property type="entry name" value="DUF4749"/>
    <property type="match status" value="1"/>
</dbReference>
<dbReference type="Gene3D" id="2.30.42.10">
    <property type="match status" value="1"/>
</dbReference>
<evidence type="ECO:0000259" key="5">
    <source>
        <dbReference type="PROSITE" id="PS50106"/>
    </source>
</evidence>
<dbReference type="PROSITE" id="PS50106">
    <property type="entry name" value="PDZ"/>
    <property type="match status" value="1"/>
</dbReference>
<keyword evidence="3" id="KW-0862">Zinc</keyword>
<dbReference type="Proteomes" id="UP001142055">
    <property type="component" value="Chromosome 3"/>
</dbReference>
<dbReference type="GO" id="GO:0005912">
    <property type="term" value="C:adherens junction"/>
    <property type="evidence" value="ECO:0007669"/>
    <property type="project" value="TreeGrafter"/>
</dbReference>
<feature type="compositionally biased region" description="Polar residues" evidence="4">
    <location>
        <begin position="252"/>
        <end position="269"/>
    </location>
</feature>